<dbReference type="CDD" id="cd00077">
    <property type="entry name" value="HDc"/>
    <property type="match status" value="1"/>
</dbReference>
<accession>A0A381WFT4</accession>
<dbReference type="Pfam" id="PF13328">
    <property type="entry name" value="HD_4"/>
    <property type="match status" value="1"/>
</dbReference>
<dbReference type="PANTHER" id="PTHR46246">
    <property type="entry name" value="GUANOSINE-3',5'-BIS(DIPHOSPHATE) 3'-PYROPHOSPHOHYDROLASE MESH1"/>
    <property type="match status" value="1"/>
</dbReference>
<protein>
    <recommendedName>
        <fullName evidence="1">HD domain-containing protein</fullName>
    </recommendedName>
</protein>
<reference evidence="2" key="1">
    <citation type="submission" date="2018-05" db="EMBL/GenBank/DDBJ databases">
        <authorList>
            <person name="Lanie J.A."/>
            <person name="Ng W.-L."/>
            <person name="Kazmierczak K.M."/>
            <person name="Andrzejewski T.M."/>
            <person name="Davidsen T.M."/>
            <person name="Wayne K.J."/>
            <person name="Tettelin H."/>
            <person name="Glass J.I."/>
            <person name="Rusch D."/>
            <person name="Podicherti R."/>
            <person name="Tsui H.-C.T."/>
            <person name="Winkler M.E."/>
        </authorList>
    </citation>
    <scope>NUCLEOTIDE SEQUENCE</scope>
</reference>
<dbReference type="AlphaFoldDB" id="A0A381WFT4"/>
<dbReference type="InterPro" id="IPR006674">
    <property type="entry name" value="HD_domain"/>
</dbReference>
<sequence length="173" mass="19702">MNLVLKATQFAALKHCDQRRKDGKTPYIIHPISVAMILAEIGGIEDPEILSAALLHDTIEDTDTSAHELDKEFGSRVRIIVEELTDNNQLTFSQRKQMQIDNAPHLSKDATLVKIADKISNVSDVIKTPPPEWDQKRCTEYVDRAEAVINNCQKVNQDLENNFFELLTEYRKL</sequence>
<dbReference type="Gene3D" id="1.10.3210.10">
    <property type="entry name" value="Hypothetical protein af1432"/>
    <property type="match status" value="1"/>
</dbReference>
<dbReference type="GO" id="GO:0008893">
    <property type="term" value="F:guanosine-3',5'-bis(diphosphate) 3'-diphosphatase activity"/>
    <property type="evidence" value="ECO:0007669"/>
    <property type="project" value="TreeGrafter"/>
</dbReference>
<organism evidence="2">
    <name type="scientific">marine metagenome</name>
    <dbReference type="NCBI Taxonomy" id="408172"/>
    <lineage>
        <taxon>unclassified sequences</taxon>
        <taxon>metagenomes</taxon>
        <taxon>ecological metagenomes</taxon>
    </lineage>
</organism>
<dbReference type="PROSITE" id="PS51831">
    <property type="entry name" value="HD"/>
    <property type="match status" value="1"/>
</dbReference>
<evidence type="ECO:0000259" key="1">
    <source>
        <dbReference type="PROSITE" id="PS51831"/>
    </source>
</evidence>
<dbReference type="PANTHER" id="PTHR46246:SF1">
    <property type="entry name" value="GUANOSINE-3',5'-BIS(DIPHOSPHATE) 3'-PYROPHOSPHOHYDROLASE MESH1"/>
    <property type="match status" value="1"/>
</dbReference>
<dbReference type="EMBL" id="UINC01011676">
    <property type="protein sequence ID" value="SVA51380.1"/>
    <property type="molecule type" value="Genomic_DNA"/>
</dbReference>
<proteinExistence type="predicted"/>
<dbReference type="InterPro" id="IPR052194">
    <property type="entry name" value="MESH1"/>
</dbReference>
<dbReference type="SMART" id="SM00471">
    <property type="entry name" value="HDc"/>
    <property type="match status" value="1"/>
</dbReference>
<dbReference type="SUPFAM" id="SSF109604">
    <property type="entry name" value="HD-domain/PDEase-like"/>
    <property type="match status" value="1"/>
</dbReference>
<name>A0A381WFT4_9ZZZZ</name>
<gene>
    <name evidence="2" type="ORF">METZ01_LOCUS104234</name>
</gene>
<evidence type="ECO:0000313" key="2">
    <source>
        <dbReference type="EMBL" id="SVA51380.1"/>
    </source>
</evidence>
<feature type="domain" description="HD" evidence="1">
    <location>
        <begin position="27"/>
        <end position="122"/>
    </location>
</feature>
<dbReference type="InterPro" id="IPR003607">
    <property type="entry name" value="HD/PDEase_dom"/>
</dbReference>